<evidence type="ECO:0000313" key="2">
    <source>
        <dbReference type="Proteomes" id="UP000245489"/>
    </source>
</evidence>
<protein>
    <submittedName>
        <fullName evidence="1">Putative transposase/invertase (TIGR01784 family)</fullName>
    </submittedName>
</protein>
<reference evidence="1 2" key="1">
    <citation type="submission" date="2018-05" db="EMBL/GenBank/DDBJ databases">
        <title>Genomic Encyclopedia of Archaeal and Bacterial Type Strains, Phase II (KMG-II): from individual species to whole genera.</title>
        <authorList>
            <person name="Goeker M."/>
        </authorList>
    </citation>
    <scope>NUCLEOTIDE SEQUENCE [LARGE SCALE GENOMIC DNA]</scope>
    <source>
        <strain evidence="1 2">DSM 22214</strain>
    </source>
</reference>
<dbReference type="Proteomes" id="UP000245489">
    <property type="component" value="Unassembled WGS sequence"/>
</dbReference>
<name>A0A316EN87_9BACT</name>
<proteinExistence type="predicted"/>
<keyword evidence="2" id="KW-1185">Reference proteome</keyword>
<dbReference type="OrthoDB" id="9803508at2"/>
<organism evidence="1 2">
    <name type="scientific">Arcicella aurantiaca</name>
    <dbReference type="NCBI Taxonomy" id="591202"/>
    <lineage>
        <taxon>Bacteria</taxon>
        <taxon>Pseudomonadati</taxon>
        <taxon>Bacteroidota</taxon>
        <taxon>Cytophagia</taxon>
        <taxon>Cytophagales</taxon>
        <taxon>Flectobacillaceae</taxon>
        <taxon>Arcicella</taxon>
    </lineage>
</organism>
<dbReference type="RefSeq" id="WP_109743679.1">
    <property type="nucleotide sequence ID" value="NZ_QGGO01000015.1"/>
</dbReference>
<gene>
    <name evidence="1" type="ORF">LV89_02963</name>
</gene>
<dbReference type="EMBL" id="QGGO01000015">
    <property type="protein sequence ID" value="PWK24450.1"/>
    <property type="molecule type" value="Genomic_DNA"/>
</dbReference>
<accession>A0A316EN87</accession>
<comment type="caution">
    <text evidence="1">The sequence shown here is derived from an EMBL/GenBank/DDBJ whole genome shotgun (WGS) entry which is preliminary data.</text>
</comment>
<dbReference type="AlphaFoldDB" id="A0A316EN87"/>
<sequence length="101" mass="11632">MLKDKYINPFDFSKQEFEQYESSLKYYRDLTNVTNTAYLEGEKKGKEEGREEGREEGIIEGMKLKNIEIAQKAISENVPVNIIAILTGLSDDEIIKLKNNL</sequence>
<evidence type="ECO:0000313" key="1">
    <source>
        <dbReference type="EMBL" id="PWK24450.1"/>
    </source>
</evidence>